<dbReference type="STRING" id="56857.A0A200PU33"/>
<dbReference type="InterPro" id="IPR055482">
    <property type="entry name" value="DUF7054"/>
</dbReference>
<organism evidence="3 4">
    <name type="scientific">Macleaya cordata</name>
    <name type="common">Five-seeded plume-poppy</name>
    <name type="synonym">Bocconia cordata</name>
    <dbReference type="NCBI Taxonomy" id="56857"/>
    <lineage>
        <taxon>Eukaryota</taxon>
        <taxon>Viridiplantae</taxon>
        <taxon>Streptophyta</taxon>
        <taxon>Embryophyta</taxon>
        <taxon>Tracheophyta</taxon>
        <taxon>Spermatophyta</taxon>
        <taxon>Magnoliopsida</taxon>
        <taxon>Ranunculales</taxon>
        <taxon>Papaveraceae</taxon>
        <taxon>Papaveroideae</taxon>
        <taxon>Macleaya</taxon>
    </lineage>
</organism>
<dbReference type="EMBL" id="MVGT01004039">
    <property type="protein sequence ID" value="OVA01711.1"/>
    <property type="molecule type" value="Genomic_DNA"/>
</dbReference>
<accession>A0A200PU33</accession>
<reference evidence="3 4" key="1">
    <citation type="journal article" date="2017" name="Mol. Plant">
        <title>The Genome of Medicinal Plant Macleaya cordata Provides New Insights into Benzylisoquinoline Alkaloids Metabolism.</title>
        <authorList>
            <person name="Liu X."/>
            <person name="Liu Y."/>
            <person name="Huang P."/>
            <person name="Ma Y."/>
            <person name="Qing Z."/>
            <person name="Tang Q."/>
            <person name="Cao H."/>
            <person name="Cheng P."/>
            <person name="Zheng Y."/>
            <person name="Yuan Z."/>
            <person name="Zhou Y."/>
            <person name="Liu J."/>
            <person name="Tang Z."/>
            <person name="Zhuo Y."/>
            <person name="Zhang Y."/>
            <person name="Yu L."/>
            <person name="Huang J."/>
            <person name="Yang P."/>
            <person name="Peng Q."/>
            <person name="Zhang J."/>
            <person name="Jiang W."/>
            <person name="Zhang Z."/>
            <person name="Lin K."/>
            <person name="Ro D.K."/>
            <person name="Chen X."/>
            <person name="Xiong X."/>
            <person name="Shang Y."/>
            <person name="Huang S."/>
            <person name="Zeng J."/>
        </authorList>
    </citation>
    <scope>NUCLEOTIDE SEQUENCE [LARGE SCALE GENOMIC DNA]</scope>
    <source>
        <strain evidence="3">BLH2017</strain>
        <strain evidence="4">cv. BLH2017</strain>
        <tissue evidence="3">Root</tissue>
    </source>
</reference>
<dbReference type="PANTHER" id="PTHR33270">
    <property type="entry name" value="BNAC05G50380D PROTEIN"/>
    <property type="match status" value="1"/>
</dbReference>
<proteinExistence type="predicted"/>
<evidence type="ECO:0000259" key="1">
    <source>
        <dbReference type="Pfam" id="PF23156"/>
    </source>
</evidence>
<name>A0A200PU33_MACCD</name>
<sequence length="148" mass="16468">MSMLHHQKPKKKNTQLSQSKAGGNRVLIKVNVLGSTGPLRFLVNEEELVAAVIDTALKSYAREGRLPVLGSDLNNFLLYCSNAECHALKPWEKIGSYGVRNFVLYKKPEETTTTTTTKMGISGNKGSGNWKAWLNRKSLIYSKMISSH</sequence>
<dbReference type="EMBL" id="MVGT01004039">
    <property type="protein sequence ID" value="OVA01710.1"/>
    <property type="molecule type" value="Genomic_DNA"/>
</dbReference>
<evidence type="ECO:0000313" key="4">
    <source>
        <dbReference type="Proteomes" id="UP000195402"/>
    </source>
</evidence>
<dbReference type="Pfam" id="PF23156">
    <property type="entry name" value="DUF7054"/>
    <property type="match status" value="1"/>
</dbReference>
<feature type="domain" description="DUF7054" evidence="1">
    <location>
        <begin position="24"/>
        <end position="104"/>
    </location>
</feature>
<evidence type="ECO:0000313" key="2">
    <source>
        <dbReference type="EMBL" id="OVA01710.1"/>
    </source>
</evidence>
<protein>
    <recommendedName>
        <fullName evidence="1">DUF7054 domain-containing protein</fullName>
    </recommendedName>
</protein>
<dbReference type="OMA" id="SWRAWFN"/>
<dbReference type="PANTHER" id="PTHR33270:SF18">
    <property type="entry name" value="OS02G0324700 PROTEIN"/>
    <property type="match status" value="1"/>
</dbReference>
<keyword evidence="4" id="KW-1185">Reference proteome</keyword>
<dbReference type="OrthoDB" id="1919859at2759"/>
<dbReference type="AlphaFoldDB" id="A0A200PU33"/>
<dbReference type="Proteomes" id="UP000195402">
    <property type="component" value="Unassembled WGS sequence"/>
</dbReference>
<gene>
    <name evidence="2" type="ORF">BVC80_9071g29</name>
    <name evidence="3" type="ORF">BVC80_9071g31</name>
</gene>
<comment type="caution">
    <text evidence="3">The sequence shown here is derived from an EMBL/GenBank/DDBJ whole genome shotgun (WGS) entry which is preliminary data.</text>
</comment>
<dbReference type="InterPro" id="IPR040358">
    <property type="entry name" value="At4g22758-like"/>
</dbReference>
<evidence type="ECO:0000313" key="3">
    <source>
        <dbReference type="EMBL" id="OVA01711.1"/>
    </source>
</evidence>